<accession>A0A3E4WNU3</accession>
<feature type="transmembrane region" description="Helical" evidence="1">
    <location>
        <begin position="50"/>
        <end position="74"/>
    </location>
</feature>
<name>A0A3E4WNU3_PHOVU</name>
<evidence type="ECO:0008006" key="4">
    <source>
        <dbReference type="Google" id="ProtNLM"/>
    </source>
</evidence>
<keyword evidence="1" id="KW-0812">Transmembrane</keyword>
<gene>
    <name evidence="2" type="ORF">DXC16_10440</name>
</gene>
<comment type="caution">
    <text evidence="2">The sequence shown here is derived from an EMBL/GenBank/DDBJ whole genome shotgun (WGS) entry which is preliminary data.</text>
</comment>
<evidence type="ECO:0000313" key="3">
    <source>
        <dbReference type="Proteomes" id="UP000261003"/>
    </source>
</evidence>
<reference evidence="2 3" key="1">
    <citation type="submission" date="2018-08" db="EMBL/GenBank/DDBJ databases">
        <title>A genome reference for cultivated species of the human gut microbiota.</title>
        <authorList>
            <person name="Zou Y."/>
            <person name="Xue W."/>
            <person name="Luo G."/>
        </authorList>
    </citation>
    <scope>NUCLEOTIDE SEQUENCE [LARGE SCALE GENOMIC DNA]</scope>
    <source>
        <strain evidence="2 3">OM08-13BH</strain>
    </source>
</reference>
<keyword evidence="1" id="KW-1133">Transmembrane helix</keyword>
<keyword evidence="1" id="KW-0472">Membrane</keyword>
<dbReference type="RefSeq" id="WP_117720245.1">
    <property type="nucleotide sequence ID" value="NZ_QSTG01000015.1"/>
</dbReference>
<dbReference type="Proteomes" id="UP000261003">
    <property type="component" value="Unassembled WGS sequence"/>
</dbReference>
<organism evidence="2 3">
    <name type="scientific">Phocaeicola vulgatus</name>
    <name type="common">Bacteroides vulgatus</name>
    <dbReference type="NCBI Taxonomy" id="821"/>
    <lineage>
        <taxon>Bacteria</taxon>
        <taxon>Pseudomonadati</taxon>
        <taxon>Bacteroidota</taxon>
        <taxon>Bacteroidia</taxon>
        <taxon>Bacteroidales</taxon>
        <taxon>Bacteroidaceae</taxon>
        <taxon>Phocaeicola</taxon>
    </lineage>
</organism>
<evidence type="ECO:0000313" key="2">
    <source>
        <dbReference type="EMBL" id="RGM43976.1"/>
    </source>
</evidence>
<proteinExistence type="predicted"/>
<evidence type="ECO:0000256" key="1">
    <source>
        <dbReference type="SAM" id="Phobius"/>
    </source>
</evidence>
<protein>
    <recommendedName>
        <fullName evidence="4">Transmembrane protein</fullName>
    </recommendedName>
</protein>
<dbReference type="EMBL" id="QSTG01000015">
    <property type="protein sequence ID" value="RGM43976.1"/>
    <property type="molecule type" value="Genomic_DNA"/>
</dbReference>
<dbReference type="AlphaFoldDB" id="A0A3E4WNU3"/>
<sequence>MKKEFQTGTSYVPSFRTGSTDVNTIQHRYFQELEKDCSINSASDAYYLSAIAWFCLTFIFPPAVVGAVICVCRAKKVKKGGRK</sequence>